<organism evidence="1 2">
    <name type="scientific">Cocos nucifera</name>
    <name type="common">Coconut palm</name>
    <dbReference type="NCBI Taxonomy" id="13894"/>
    <lineage>
        <taxon>Eukaryota</taxon>
        <taxon>Viridiplantae</taxon>
        <taxon>Streptophyta</taxon>
        <taxon>Embryophyta</taxon>
        <taxon>Tracheophyta</taxon>
        <taxon>Spermatophyta</taxon>
        <taxon>Magnoliopsida</taxon>
        <taxon>Liliopsida</taxon>
        <taxon>Arecaceae</taxon>
        <taxon>Arecoideae</taxon>
        <taxon>Cocoseae</taxon>
        <taxon>Attaleinae</taxon>
        <taxon>Cocos</taxon>
    </lineage>
</organism>
<protein>
    <submittedName>
        <fullName evidence="1">Uncharacterized protein</fullName>
    </submittedName>
</protein>
<name>A0A8K0I0S4_COCNU</name>
<dbReference type="Proteomes" id="UP000797356">
    <property type="component" value="Chromosome 2"/>
</dbReference>
<evidence type="ECO:0000313" key="2">
    <source>
        <dbReference type="Proteomes" id="UP000797356"/>
    </source>
</evidence>
<sequence>MVFRGRRGPSSSFKREIRDLGCDRGGGKELGPAGGVGCGGREIQLRAEVKGEVAAFRLEGDFQLLRFEEVRAQDLVL</sequence>
<dbReference type="AlphaFoldDB" id="A0A8K0I0S4"/>
<gene>
    <name evidence="1" type="ORF">COCNU_02G017610</name>
</gene>
<accession>A0A8K0I0S4</accession>
<comment type="caution">
    <text evidence="1">The sequence shown here is derived from an EMBL/GenBank/DDBJ whole genome shotgun (WGS) entry which is preliminary data.</text>
</comment>
<dbReference type="EMBL" id="CM017873">
    <property type="protein sequence ID" value="KAG1331793.1"/>
    <property type="molecule type" value="Genomic_DNA"/>
</dbReference>
<evidence type="ECO:0000313" key="1">
    <source>
        <dbReference type="EMBL" id="KAG1331793.1"/>
    </source>
</evidence>
<reference evidence="1" key="1">
    <citation type="journal article" date="2017" name="Gigascience">
        <title>The genome draft of coconut (Cocos nucifera).</title>
        <authorList>
            <person name="Xiao Y."/>
            <person name="Xu P."/>
            <person name="Fan H."/>
            <person name="Baudouin L."/>
            <person name="Xia W."/>
            <person name="Bocs S."/>
            <person name="Xu J."/>
            <person name="Li Q."/>
            <person name="Guo A."/>
            <person name="Zhou L."/>
            <person name="Li J."/>
            <person name="Wu Y."/>
            <person name="Ma Z."/>
            <person name="Armero A."/>
            <person name="Issali A.E."/>
            <person name="Liu N."/>
            <person name="Peng M."/>
            <person name="Yang Y."/>
        </authorList>
    </citation>
    <scope>NUCLEOTIDE SEQUENCE</scope>
    <source>
        <tissue evidence="1">Spear leaf of Hainan Tall coconut</tissue>
    </source>
</reference>
<reference evidence="1" key="2">
    <citation type="submission" date="2019-07" db="EMBL/GenBank/DDBJ databases">
        <authorList>
            <person name="Yang Y."/>
            <person name="Bocs S."/>
            <person name="Baudouin L."/>
        </authorList>
    </citation>
    <scope>NUCLEOTIDE SEQUENCE</scope>
    <source>
        <tissue evidence="1">Spear leaf of Hainan Tall coconut</tissue>
    </source>
</reference>
<keyword evidence="2" id="KW-1185">Reference proteome</keyword>
<proteinExistence type="predicted"/>